<name>A0A086TBB5_HAPC1</name>
<protein>
    <submittedName>
        <fullName evidence="2">Uncharacterized protein</fullName>
    </submittedName>
</protein>
<feature type="region of interest" description="Disordered" evidence="1">
    <location>
        <begin position="1"/>
        <end position="59"/>
    </location>
</feature>
<keyword evidence="3" id="KW-1185">Reference proteome</keyword>
<organism evidence="2 3">
    <name type="scientific">Hapsidospora chrysogenum (strain ATCC 11550 / CBS 779.69 / DSM 880 / IAM 14645 / JCM 23072 / IMI 49137)</name>
    <name type="common">Acremonium chrysogenum</name>
    <dbReference type="NCBI Taxonomy" id="857340"/>
    <lineage>
        <taxon>Eukaryota</taxon>
        <taxon>Fungi</taxon>
        <taxon>Dikarya</taxon>
        <taxon>Ascomycota</taxon>
        <taxon>Pezizomycotina</taxon>
        <taxon>Sordariomycetes</taxon>
        <taxon>Hypocreomycetidae</taxon>
        <taxon>Hypocreales</taxon>
        <taxon>Bionectriaceae</taxon>
        <taxon>Hapsidospora</taxon>
    </lineage>
</organism>
<feature type="compositionally biased region" description="Low complexity" evidence="1">
    <location>
        <begin position="10"/>
        <end position="21"/>
    </location>
</feature>
<dbReference type="Proteomes" id="UP000029964">
    <property type="component" value="Unassembled WGS sequence"/>
</dbReference>
<accession>A0A086TBB5</accession>
<gene>
    <name evidence="2" type="ORF">ACRE_025430</name>
</gene>
<reference evidence="3" key="1">
    <citation type="journal article" date="2014" name="Genome Announc.">
        <title>Genome sequence and annotation of Acremonium chrysogenum, producer of the beta-lactam antibiotic cephalosporin C.</title>
        <authorList>
            <person name="Terfehr D."/>
            <person name="Dahlmann T.A."/>
            <person name="Specht T."/>
            <person name="Zadra I."/>
            <person name="Kuernsteiner H."/>
            <person name="Kueck U."/>
        </authorList>
    </citation>
    <scope>NUCLEOTIDE SEQUENCE [LARGE SCALE GENOMIC DNA]</scope>
    <source>
        <strain evidence="3">ATCC 11550 / CBS 779.69 / DSM 880 / IAM 14645 / JCM 23072 / IMI 49137</strain>
    </source>
</reference>
<sequence>MVSSPRRSLADVAASPNAASATDLPLMEAQRPHPHSKGPGAAIPDGPGDDAQDDLEALRRTPLALHPSFYIL</sequence>
<evidence type="ECO:0000256" key="1">
    <source>
        <dbReference type="SAM" id="MobiDB-lite"/>
    </source>
</evidence>
<dbReference type="EMBL" id="JPKY01000017">
    <property type="protein sequence ID" value="KFH46647.1"/>
    <property type="molecule type" value="Genomic_DNA"/>
</dbReference>
<evidence type="ECO:0000313" key="2">
    <source>
        <dbReference type="EMBL" id="KFH46647.1"/>
    </source>
</evidence>
<evidence type="ECO:0000313" key="3">
    <source>
        <dbReference type="Proteomes" id="UP000029964"/>
    </source>
</evidence>
<dbReference type="HOGENOM" id="CLU_2721625_0_0_1"/>
<proteinExistence type="predicted"/>
<dbReference type="AlphaFoldDB" id="A0A086TBB5"/>
<comment type="caution">
    <text evidence="2">The sequence shown here is derived from an EMBL/GenBank/DDBJ whole genome shotgun (WGS) entry which is preliminary data.</text>
</comment>